<dbReference type="RefSeq" id="WP_353930090.1">
    <property type="nucleotide sequence ID" value="NZ_CP150886.1"/>
</dbReference>
<sequence length="313" mass="35205">MKTKLPITALVPTRNRSEPFRRMLGTLAQQSAQPLEMIVVDGSDNDSTQQICDSTIPGLLTKIYYHKATKLGAAIQRNQAMSYATQNTILLLDDDILFEPECVSRLWNALQSDTKIGGVNAMITNQKYLPPGNISRLLFRFLHGQSESSYAGKCIGPAMNLLPEDRQDLPEVVPVEWLNTTCVLYLREALPNPLFPEIFKGYSLMEDVTLSLTVGKNWKLVNARTARIFHDSQTGDHKNNPGVLAEMDLVNRHYVMTKILDRQQWQYYLKLAVLQVFGIVALLTKLQGWIDLPKVLAGKMRAVALIISAKLQH</sequence>
<evidence type="ECO:0000313" key="7">
    <source>
        <dbReference type="Proteomes" id="UP001483337"/>
    </source>
</evidence>
<evidence type="ECO:0000259" key="5">
    <source>
        <dbReference type="Pfam" id="PF00535"/>
    </source>
</evidence>
<dbReference type="Pfam" id="PF00535">
    <property type="entry name" value="Glycos_transf_2"/>
    <property type="match status" value="1"/>
</dbReference>
<keyword evidence="3 6" id="KW-0328">Glycosyltransferase</keyword>
<dbReference type="GO" id="GO:0016757">
    <property type="term" value="F:glycosyltransferase activity"/>
    <property type="evidence" value="ECO:0007669"/>
    <property type="project" value="UniProtKB-KW"/>
</dbReference>
<dbReference type="Gene3D" id="3.90.550.10">
    <property type="entry name" value="Spore Coat Polysaccharide Biosynthesis Protein SpsA, Chain A"/>
    <property type="match status" value="1"/>
</dbReference>
<feature type="domain" description="Glycosyltransferase 2-like" evidence="5">
    <location>
        <begin position="9"/>
        <end position="116"/>
    </location>
</feature>
<evidence type="ECO:0000256" key="4">
    <source>
        <dbReference type="ARBA" id="ARBA00022679"/>
    </source>
</evidence>
<dbReference type="InterPro" id="IPR029044">
    <property type="entry name" value="Nucleotide-diphossugar_trans"/>
</dbReference>
<keyword evidence="4 6" id="KW-0808">Transferase</keyword>
<dbReference type="EMBL" id="CP150886">
    <property type="protein sequence ID" value="WZB87176.1"/>
    <property type="molecule type" value="Genomic_DNA"/>
</dbReference>
<evidence type="ECO:0000256" key="1">
    <source>
        <dbReference type="ARBA" id="ARBA00004776"/>
    </source>
</evidence>
<protein>
    <submittedName>
        <fullName evidence="6">Glycosyltransferase</fullName>
        <ecNumber evidence="6">2.4.-.-</ecNumber>
    </submittedName>
</protein>
<dbReference type="SUPFAM" id="SSF53448">
    <property type="entry name" value="Nucleotide-diphospho-sugar transferases"/>
    <property type="match status" value="1"/>
</dbReference>
<keyword evidence="7" id="KW-1185">Reference proteome</keyword>
<dbReference type="EC" id="2.4.-.-" evidence="6"/>
<gene>
    <name evidence="6" type="ORF">WJM97_17575</name>
</gene>
<dbReference type="InterPro" id="IPR001173">
    <property type="entry name" value="Glyco_trans_2-like"/>
</dbReference>
<organism evidence="6 7">
    <name type="scientific">Okeanomitos corallinicola TIOX110</name>
    <dbReference type="NCBI Taxonomy" id="3133117"/>
    <lineage>
        <taxon>Bacteria</taxon>
        <taxon>Bacillati</taxon>
        <taxon>Cyanobacteriota</taxon>
        <taxon>Cyanophyceae</taxon>
        <taxon>Nostocales</taxon>
        <taxon>Aphanizomenonaceae</taxon>
        <taxon>Okeanomitos</taxon>
    </lineage>
</organism>
<dbReference type="PANTHER" id="PTHR43179:SF12">
    <property type="entry name" value="GALACTOFURANOSYLTRANSFERASE GLFT2"/>
    <property type="match status" value="1"/>
</dbReference>
<evidence type="ECO:0000313" key="6">
    <source>
        <dbReference type="EMBL" id="WZB87176.1"/>
    </source>
</evidence>
<proteinExistence type="inferred from homology"/>
<name>A0ABZ2UPX5_9CYAN</name>
<dbReference type="PANTHER" id="PTHR43179">
    <property type="entry name" value="RHAMNOSYLTRANSFERASE WBBL"/>
    <property type="match status" value="1"/>
</dbReference>
<dbReference type="CDD" id="cd00761">
    <property type="entry name" value="Glyco_tranf_GTA_type"/>
    <property type="match status" value="1"/>
</dbReference>
<dbReference type="Proteomes" id="UP001483337">
    <property type="component" value="Chromosome"/>
</dbReference>
<accession>A0ABZ2UPX5</accession>
<evidence type="ECO:0000256" key="2">
    <source>
        <dbReference type="ARBA" id="ARBA00006739"/>
    </source>
</evidence>
<comment type="pathway">
    <text evidence="1">Cell wall biogenesis; cell wall polysaccharide biosynthesis.</text>
</comment>
<comment type="similarity">
    <text evidence="2">Belongs to the glycosyltransferase 2 family.</text>
</comment>
<evidence type="ECO:0000256" key="3">
    <source>
        <dbReference type="ARBA" id="ARBA00022676"/>
    </source>
</evidence>
<reference evidence="6 7" key="1">
    <citation type="submission" date="2024-04" db="EMBL/GenBank/DDBJ databases">
        <title>Okeanomitos corallinicola gen. &amp; sp. nov. (Nostocales, Cyanobacteria), a new toxic marine heterocyst-forming cyanobacterium from a coral reef.</title>
        <authorList>
            <person name="Li H."/>
            <person name="Li R."/>
            <person name="Kang J."/>
            <person name="Hii K.S."/>
            <person name="Mohamed H.F."/>
            <person name="Xu X."/>
            <person name="Luo Z."/>
        </authorList>
    </citation>
    <scope>NUCLEOTIDE SEQUENCE [LARGE SCALE GENOMIC DNA]</scope>
    <source>
        <strain evidence="6 7">TIOX110</strain>
    </source>
</reference>